<protein>
    <recommendedName>
        <fullName evidence="7">NAC domain-containing protein</fullName>
    </recommendedName>
</protein>
<evidence type="ECO:0000256" key="2">
    <source>
        <dbReference type="ARBA" id="ARBA00023015"/>
    </source>
</evidence>
<evidence type="ECO:0000259" key="7">
    <source>
        <dbReference type="PROSITE" id="PS51005"/>
    </source>
</evidence>
<feature type="domain" description="NAC" evidence="7">
    <location>
        <begin position="134"/>
        <end position="288"/>
    </location>
</feature>
<dbReference type="Gene3D" id="2.170.150.80">
    <property type="entry name" value="NAC domain"/>
    <property type="match status" value="1"/>
</dbReference>
<evidence type="ECO:0000256" key="5">
    <source>
        <dbReference type="ARBA" id="ARBA00023242"/>
    </source>
</evidence>
<evidence type="ECO:0000313" key="8">
    <source>
        <dbReference type="EMBL" id="KAG6518120.1"/>
    </source>
</evidence>
<evidence type="ECO:0000256" key="3">
    <source>
        <dbReference type="ARBA" id="ARBA00023125"/>
    </source>
</evidence>
<feature type="region of interest" description="Disordered" evidence="6">
    <location>
        <begin position="55"/>
        <end position="81"/>
    </location>
</feature>
<accession>A0A8J5LH18</accession>
<dbReference type="AlphaFoldDB" id="A0A8J5LH18"/>
<dbReference type="EMBL" id="JACMSC010000006">
    <property type="protein sequence ID" value="KAG6518120.1"/>
    <property type="molecule type" value="Genomic_DNA"/>
</dbReference>
<dbReference type="InterPro" id="IPR003441">
    <property type="entry name" value="NAC-dom"/>
</dbReference>
<keyword evidence="5" id="KW-0539">Nucleus</keyword>
<evidence type="ECO:0000313" key="9">
    <source>
        <dbReference type="Proteomes" id="UP000734854"/>
    </source>
</evidence>
<organism evidence="8 9">
    <name type="scientific">Zingiber officinale</name>
    <name type="common">Ginger</name>
    <name type="synonym">Amomum zingiber</name>
    <dbReference type="NCBI Taxonomy" id="94328"/>
    <lineage>
        <taxon>Eukaryota</taxon>
        <taxon>Viridiplantae</taxon>
        <taxon>Streptophyta</taxon>
        <taxon>Embryophyta</taxon>
        <taxon>Tracheophyta</taxon>
        <taxon>Spermatophyta</taxon>
        <taxon>Magnoliopsida</taxon>
        <taxon>Liliopsida</taxon>
        <taxon>Zingiberales</taxon>
        <taxon>Zingiberaceae</taxon>
        <taxon>Zingiber</taxon>
    </lineage>
</organism>
<evidence type="ECO:0000256" key="6">
    <source>
        <dbReference type="SAM" id="MobiDB-lite"/>
    </source>
</evidence>
<gene>
    <name evidence="8" type="ORF">ZIOFF_021522</name>
</gene>
<dbReference type="Proteomes" id="UP000734854">
    <property type="component" value="Unassembled WGS sequence"/>
</dbReference>
<feature type="region of interest" description="Disordered" evidence="6">
    <location>
        <begin position="294"/>
        <end position="335"/>
    </location>
</feature>
<sequence>MPASQVESYTNKTTIDSSVQVQTLNAHVLRDFIIVVVSSSSTFYLFIPVKTPPPRTFPGPSRLRRHPSVSTPPPGSLPSRHRLQTNSDVLIYTLPDSSVPQLQANCSIYFQRARKMNMTTLMATRRDAEAELNLPPGFRFHPTDEELVVDYLVRKATGQRLHVPIIAEVDLYKLDPWDLPEMALFGTKEWYFFTPRDRKYQNGSRPNRAAGRGYWKATGADKPISVPGSRRPIGIKKALVFYHGKAPRGVKTDWIMHEYRLADVDRSANNNKGNLRLDDCVLCRLYNKKNNWEKKTQQNRKPADSFDTNGDERSDSTAWSAKDSDDVEHNSGAGGFQEVDAVKEEEDWFMGLDLDDFQSTMDAIGFEPASVVSISNQDYFNPGVNYLEQIQSNKQLFWN</sequence>
<comment type="subcellular location">
    <subcellularLocation>
        <location evidence="1">Nucleus</location>
    </subcellularLocation>
</comment>
<dbReference type="FunFam" id="2.170.150.80:FF:000004">
    <property type="entry name" value="NAC transcription factor"/>
    <property type="match status" value="1"/>
</dbReference>
<proteinExistence type="predicted"/>
<dbReference type="GO" id="GO:1901002">
    <property type="term" value="P:positive regulation of response to salt stress"/>
    <property type="evidence" value="ECO:0007669"/>
    <property type="project" value="UniProtKB-ARBA"/>
</dbReference>
<name>A0A8J5LH18_ZINOF</name>
<keyword evidence="4" id="KW-0804">Transcription</keyword>
<keyword evidence="3" id="KW-0238">DNA-binding</keyword>
<dbReference type="GO" id="GO:0005634">
    <property type="term" value="C:nucleus"/>
    <property type="evidence" value="ECO:0007669"/>
    <property type="project" value="UniProtKB-SubCell"/>
</dbReference>
<comment type="caution">
    <text evidence="8">The sequence shown here is derived from an EMBL/GenBank/DDBJ whole genome shotgun (WGS) entry which is preliminary data.</text>
</comment>
<dbReference type="Pfam" id="PF02365">
    <property type="entry name" value="NAM"/>
    <property type="match status" value="1"/>
</dbReference>
<dbReference type="PANTHER" id="PTHR31719:SF249">
    <property type="entry name" value="NAC DOMAIN-CONTAINING PROTEIN 2"/>
    <property type="match status" value="1"/>
</dbReference>
<keyword evidence="2" id="KW-0805">Transcription regulation</keyword>
<dbReference type="SUPFAM" id="SSF101941">
    <property type="entry name" value="NAC domain"/>
    <property type="match status" value="1"/>
</dbReference>
<keyword evidence="9" id="KW-1185">Reference proteome</keyword>
<reference evidence="8 9" key="1">
    <citation type="submission" date="2020-08" db="EMBL/GenBank/DDBJ databases">
        <title>Plant Genome Project.</title>
        <authorList>
            <person name="Zhang R.-G."/>
        </authorList>
    </citation>
    <scope>NUCLEOTIDE SEQUENCE [LARGE SCALE GENOMIC DNA]</scope>
    <source>
        <tissue evidence="8">Rhizome</tissue>
    </source>
</reference>
<dbReference type="GO" id="GO:0006355">
    <property type="term" value="P:regulation of DNA-templated transcription"/>
    <property type="evidence" value="ECO:0007669"/>
    <property type="project" value="InterPro"/>
</dbReference>
<evidence type="ECO:0000256" key="4">
    <source>
        <dbReference type="ARBA" id="ARBA00023163"/>
    </source>
</evidence>
<dbReference type="InterPro" id="IPR036093">
    <property type="entry name" value="NAC_dom_sf"/>
</dbReference>
<feature type="compositionally biased region" description="Basic and acidic residues" evidence="6">
    <location>
        <begin position="294"/>
        <end position="315"/>
    </location>
</feature>
<dbReference type="PANTHER" id="PTHR31719">
    <property type="entry name" value="NAC TRANSCRIPTION FACTOR 56"/>
    <property type="match status" value="1"/>
</dbReference>
<dbReference type="GO" id="GO:0003677">
    <property type="term" value="F:DNA binding"/>
    <property type="evidence" value="ECO:0007669"/>
    <property type="project" value="UniProtKB-KW"/>
</dbReference>
<evidence type="ECO:0000256" key="1">
    <source>
        <dbReference type="ARBA" id="ARBA00004123"/>
    </source>
</evidence>
<dbReference type="PROSITE" id="PS51005">
    <property type="entry name" value="NAC"/>
    <property type="match status" value="1"/>
</dbReference>